<comment type="catalytic activity">
    <reaction evidence="7">
        <text>L-cysteinyl-[prolipoprotein] + a 1,2-diacyl-sn-glycero-3-phospho-(1'-sn-glycerol) = an S-1,2-diacyl-sn-glyceryl-L-cysteinyl-[prolipoprotein] + sn-glycerol 1-phosphate + H(+)</text>
        <dbReference type="Rhea" id="RHEA:56712"/>
        <dbReference type="Rhea" id="RHEA-COMP:14679"/>
        <dbReference type="Rhea" id="RHEA-COMP:14680"/>
        <dbReference type="ChEBI" id="CHEBI:15378"/>
        <dbReference type="ChEBI" id="CHEBI:29950"/>
        <dbReference type="ChEBI" id="CHEBI:57685"/>
        <dbReference type="ChEBI" id="CHEBI:64716"/>
        <dbReference type="ChEBI" id="CHEBI:140658"/>
        <dbReference type="EC" id="2.5.1.145"/>
    </reaction>
</comment>
<feature type="binding site" evidence="7">
    <location>
        <position position="130"/>
    </location>
    <ligand>
        <name>a 1,2-diacyl-sn-glycero-3-phospho-(1'-sn-glycerol)</name>
        <dbReference type="ChEBI" id="CHEBI:64716"/>
    </ligand>
</feature>
<feature type="transmembrane region" description="Helical" evidence="7">
    <location>
        <begin position="170"/>
        <end position="186"/>
    </location>
</feature>
<evidence type="ECO:0000256" key="3">
    <source>
        <dbReference type="ARBA" id="ARBA00022679"/>
    </source>
</evidence>
<evidence type="ECO:0000256" key="6">
    <source>
        <dbReference type="ARBA" id="ARBA00023136"/>
    </source>
</evidence>
<dbReference type="GO" id="GO:0005886">
    <property type="term" value="C:plasma membrane"/>
    <property type="evidence" value="ECO:0007669"/>
    <property type="project" value="UniProtKB-SubCell"/>
</dbReference>
<dbReference type="STRING" id="1519643.SAMN06295933_0696"/>
<proteinExistence type="inferred from homology"/>
<keyword evidence="4 7" id="KW-0812">Transmembrane</keyword>
<dbReference type="GO" id="GO:0042158">
    <property type="term" value="P:lipoprotein biosynthetic process"/>
    <property type="evidence" value="ECO:0007669"/>
    <property type="project" value="UniProtKB-UniRule"/>
</dbReference>
<sequence>MHPILFNIGSMPIYSYSVYLTAGCLLAMAWTMREARLKSLPYTLAPIAGGIAIVCGLIGARALYVALYSQEFIRNPVEIFYIWQGGLVFSGAFFFGTLSGLLFLKSKAQPLLQWLDCIVPGVALGQAVGRLGCFFAGCCYGKTTSLPWGVTFSDPESLAPLGHSLHPTQLYHSLSGLLIFIILMVAKKFIENEGKLTGLFLILFAVCRFIIEFFRADYRGEFGPLSLTQFLTLIILSIGFYLLFVHKRRRI</sequence>
<feature type="transmembrane region" description="Helical" evidence="7">
    <location>
        <begin position="44"/>
        <end position="67"/>
    </location>
</feature>
<evidence type="ECO:0000256" key="2">
    <source>
        <dbReference type="ARBA" id="ARBA00022475"/>
    </source>
</evidence>
<dbReference type="UniPathway" id="UPA00664"/>
<evidence type="ECO:0000313" key="8">
    <source>
        <dbReference type="EMBL" id="SME94359.1"/>
    </source>
</evidence>
<feature type="transmembrane region" description="Helical" evidence="7">
    <location>
        <begin position="79"/>
        <end position="104"/>
    </location>
</feature>
<dbReference type="PANTHER" id="PTHR30589">
    <property type="entry name" value="PROLIPOPROTEIN DIACYLGLYCERYL TRANSFERASE"/>
    <property type="match status" value="1"/>
</dbReference>
<evidence type="ECO:0000256" key="1">
    <source>
        <dbReference type="ARBA" id="ARBA00007150"/>
    </source>
</evidence>
<dbReference type="HAMAP" id="MF_01147">
    <property type="entry name" value="Lgt"/>
    <property type="match status" value="1"/>
</dbReference>
<feature type="transmembrane region" description="Helical" evidence="7">
    <location>
        <begin position="12"/>
        <end position="32"/>
    </location>
</feature>
<dbReference type="PANTHER" id="PTHR30589:SF0">
    <property type="entry name" value="PHOSPHATIDYLGLYCEROL--PROLIPOPROTEIN DIACYLGLYCERYL TRANSFERASE"/>
    <property type="match status" value="1"/>
</dbReference>
<evidence type="ECO:0000313" key="9">
    <source>
        <dbReference type="Proteomes" id="UP000192906"/>
    </source>
</evidence>
<dbReference type="NCBIfam" id="TIGR00544">
    <property type="entry name" value="lgt"/>
    <property type="match status" value="1"/>
</dbReference>
<evidence type="ECO:0000256" key="5">
    <source>
        <dbReference type="ARBA" id="ARBA00022989"/>
    </source>
</evidence>
<protein>
    <recommendedName>
        <fullName evidence="7">Phosphatidylglycerol--prolipoprotein diacylglyceryl transferase</fullName>
        <ecNumber evidence="7">2.5.1.145</ecNumber>
    </recommendedName>
</protein>
<comment type="function">
    <text evidence="7">Catalyzes the transfer of the diacylglyceryl group from phosphatidylglycerol to the sulfhydryl group of the N-terminal cysteine of a prolipoprotein, the first step in the formation of mature lipoproteins.</text>
</comment>
<evidence type="ECO:0000256" key="4">
    <source>
        <dbReference type="ARBA" id="ARBA00022692"/>
    </source>
</evidence>
<keyword evidence="5 7" id="KW-1133">Transmembrane helix</keyword>
<dbReference type="GO" id="GO:0008961">
    <property type="term" value="F:phosphatidylglycerol-prolipoprotein diacylglyceryl transferase activity"/>
    <property type="evidence" value="ECO:0007669"/>
    <property type="project" value="UniProtKB-UniRule"/>
</dbReference>
<accession>A0A1X7CD38</accession>
<keyword evidence="8" id="KW-0449">Lipoprotein</keyword>
<dbReference type="Proteomes" id="UP000192906">
    <property type="component" value="Unassembled WGS sequence"/>
</dbReference>
<feature type="transmembrane region" description="Helical" evidence="7">
    <location>
        <begin position="222"/>
        <end position="244"/>
    </location>
</feature>
<gene>
    <name evidence="7" type="primary">lgt</name>
    <name evidence="8" type="ORF">SAMN06295933_0696</name>
</gene>
<dbReference type="OrthoDB" id="871140at2"/>
<keyword evidence="6 7" id="KW-0472">Membrane</keyword>
<organism evidence="8 9">
    <name type="scientific">Desulfovibrio gilichinskyi</name>
    <dbReference type="NCBI Taxonomy" id="1519643"/>
    <lineage>
        <taxon>Bacteria</taxon>
        <taxon>Pseudomonadati</taxon>
        <taxon>Thermodesulfobacteriota</taxon>
        <taxon>Desulfovibrionia</taxon>
        <taxon>Desulfovibrionales</taxon>
        <taxon>Desulfovibrionaceae</taxon>
        <taxon>Desulfovibrio</taxon>
    </lineage>
</organism>
<evidence type="ECO:0000256" key="7">
    <source>
        <dbReference type="HAMAP-Rule" id="MF_01147"/>
    </source>
</evidence>
<comment type="similarity">
    <text evidence="1 7">Belongs to the Lgt family.</text>
</comment>
<dbReference type="Pfam" id="PF01790">
    <property type="entry name" value="LGT"/>
    <property type="match status" value="1"/>
</dbReference>
<feature type="transmembrane region" description="Helical" evidence="7">
    <location>
        <begin position="198"/>
        <end position="216"/>
    </location>
</feature>
<comment type="pathway">
    <text evidence="7">Protein modification; lipoprotein biosynthesis (diacylglyceryl transfer).</text>
</comment>
<keyword evidence="3 7" id="KW-0808">Transferase</keyword>
<dbReference type="AlphaFoldDB" id="A0A1X7CD38"/>
<keyword evidence="2 7" id="KW-1003">Cell membrane</keyword>
<reference evidence="9" key="1">
    <citation type="submission" date="2017-04" db="EMBL/GenBank/DDBJ databases">
        <authorList>
            <person name="Varghese N."/>
            <person name="Submissions S."/>
        </authorList>
    </citation>
    <scope>NUCLEOTIDE SEQUENCE [LARGE SCALE GENOMIC DNA]</scope>
    <source>
        <strain evidence="9">K3S</strain>
    </source>
</reference>
<dbReference type="InterPro" id="IPR001640">
    <property type="entry name" value="Lgt"/>
</dbReference>
<dbReference type="RefSeq" id="WP_085098304.1">
    <property type="nucleotide sequence ID" value="NZ_FWZU01000001.1"/>
</dbReference>
<dbReference type="EMBL" id="FWZU01000001">
    <property type="protein sequence ID" value="SME94359.1"/>
    <property type="molecule type" value="Genomic_DNA"/>
</dbReference>
<name>A0A1X7CD38_9BACT</name>
<keyword evidence="9" id="KW-1185">Reference proteome</keyword>
<comment type="subcellular location">
    <subcellularLocation>
        <location evidence="7">Cell membrane</location>
        <topology evidence="7">Multi-pass membrane protein</topology>
    </subcellularLocation>
</comment>
<dbReference type="EC" id="2.5.1.145" evidence="7"/>